<feature type="compositionally biased region" description="Low complexity" evidence="5">
    <location>
        <begin position="198"/>
        <end position="212"/>
    </location>
</feature>
<evidence type="ECO:0000256" key="5">
    <source>
        <dbReference type="SAM" id="MobiDB-lite"/>
    </source>
</evidence>
<comment type="similarity">
    <text evidence="2">Belongs to the INKA family.</text>
</comment>
<feature type="compositionally biased region" description="Low complexity" evidence="5">
    <location>
        <begin position="303"/>
        <end position="314"/>
    </location>
</feature>
<feature type="compositionally biased region" description="Acidic residues" evidence="5">
    <location>
        <begin position="213"/>
        <end position="222"/>
    </location>
</feature>
<evidence type="ECO:0000313" key="8">
    <source>
        <dbReference type="RefSeq" id="XP_032827301.1"/>
    </source>
</evidence>
<dbReference type="Pfam" id="PF15342">
    <property type="entry name" value="FAM212"/>
    <property type="match status" value="1"/>
</dbReference>
<dbReference type="GO" id="GO:0019901">
    <property type="term" value="F:protein kinase binding"/>
    <property type="evidence" value="ECO:0007669"/>
    <property type="project" value="TreeGrafter"/>
</dbReference>
<evidence type="ECO:0000259" key="6">
    <source>
        <dbReference type="Pfam" id="PF15342"/>
    </source>
</evidence>
<protein>
    <submittedName>
        <fullName evidence="8">PAK4-inhibitor INKA1 isoform X1</fullName>
    </submittedName>
</protein>
<feature type="compositionally biased region" description="Basic and acidic residues" evidence="5">
    <location>
        <begin position="110"/>
        <end position="121"/>
    </location>
</feature>
<dbReference type="InterPro" id="IPR029267">
    <property type="entry name" value="FAM212"/>
</dbReference>
<dbReference type="Gene3D" id="3.30.200.20">
    <property type="entry name" value="Phosphorylase Kinase, domain 1"/>
    <property type="match status" value="1"/>
</dbReference>
<feature type="region of interest" description="Disordered" evidence="5">
    <location>
        <begin position="42"/>
        <end position="222"/>
    </location>
</feature>
<evidence type="ECO:0000256" key="4">
    <source>
        <dbReference type="SAM" id="Coils"/>
    </source>
</evidence>
<feature type="domain" description="FAM212" evidence="6">
    <location>
        <begin position="197"/>
        <end position="255"/>
    </location>
</feature>
<dbReference type="GO" id="GO:0030291">
    <property type="term" value="F:protein serine/threonine kinase inhibitor activity"/>
    <property type="evidence" value="ECO:0007669"/>
    <property type="project" value="InterPro"/>
</dbReference>
<dbReference type="InterPro" id="IPR039201">
    <property type="entry name" value="Inka"/>
</dbReference>
<proteinExistence type="inferred from homology"/>
<evidence type="ECO:0000256" key="2">
    <source>
        <dbReference type="ARBA" id="ARBA00008302"/>
    </source>
</evidence>
<organism evidence="7 8">
    <name type="scientific">Petromyzon marinus</name>
    <name type="common">Sea lamprey</name>
    <dbReference type="NCBI Taxonomy" id="7757"/>
    <lineage>
        <taxon>Eukaryota</taxon>
        <taxon>Metazoa</taxon>
        <taxon>Chordata</taxon>
        <taxon>Craniata</taxon>
        <taxon>Vertebrata</taxon>
        <taxon>Cyclostomata</taxon>
        <taxon>Hyperoartia</taxon>
        <taxon>Petromyzontiformes</taxon>
        <taxon>Petromyzontidae</taxon>
        <taxon>Petromyzon</taxon>
    </lineage>
</organism>
<accession>A0AAJ7XAI7</accession>
<feature type="coiled-coil region" evidence="4">
    <location>
        <begin position="2"/>
        <end position="29"/>
    </location>
</feature>
<evidence type="ECO:0000256" key="1">
    <source>
        <dbReference type="ARBA" id="ARBA00004123"/>
    </source>
</evidence>
<reference evidence="8" key="1">
    <citation type="submission" date="2025-08" db="UniProtKB">
        <authorList>
            <consortium name="RefSeq"/>
        </authorList>
    </citation>
    <scope>IDENTIFICATION</scope>
    <source>
        <tissue evidence="8">Sperm</tissue>
    </source>
</reference>
<evidence type="ECO:0000313" key="7">
    <source>
        <dbReference type="Proteomes" id="UP001318040"/>
    </source>
</evidence>
<dbReference type="Proteomes" id="UP001318040">
    <property type="component" value="Chromosome 46"/>
</dbReference>
<feature type="compositionally biased region" description="Basic and acidic residues" evidence="5">
    <location>
        <begin position="160"/>
        <end position="178"/>
    </location>
</feature>
<feature type="region of interest" description="Disordered" evidence="5">
    <location>
        <begin position="261"/>
        <end position="320"/>
    </location>
</feature>
<dbReference type="KEGG" id="pmrn:116952236"/>
<dbReference type="GO" id="GO:0005634">
    <property type="term" value="C:nucleus"/>
    <property type="evidence" value="ECO:0007669"/>
    <property type="project" value="UniProtKB-SubCell"/>
</dbReference>
<dbReference type="PANTHER" id="PTHR28615:SF2">
    <property type="entry name" value="PAK4-INHIBITOR INKA2"/>
    <property type="match status" value="1"/>
</dbReference>
<keyword evidence="7" id="KW-1185">Reference proteome</keyword>
<gene>
    <name evidence="8" type="primary">INKA1</name>
</gene>
<evidence type="ECO:0000256" key="3">
    <source>
        <dbReference type="ARBA" id="ARBA00023242"/>
    </source>
</evidence>
<keyword evidence="3" id="KW-0539">Nucleus</keyword>
<sequence>MAEETADCIERLRRELQGLRESDADLQATLRRALDVLGEMHRARQASATPAKADGAAGSVCSDVSDADTDDSACGSLASPTSELSGAPCTPRADGAAPSTPSDSASPASARDDHEDARSDSECSVVSTDSGFGRAAGSGQPAASAPPPPQRFQRNLRRAQLPERWKRAVERKRAERKLTAARSLPSLCHEDGSPVPPQQQQQLQQEQQQQEQQPEEPEREDWTEALLSGSRTRQPLVLGDNSFADLVHNWMDLPDICNGGTARAAQTQQQQQQQNPKLEKESKRPTGLARLLSIPEQIRKRFSSSSSSSGGLSSRADKSRTVKKTRHLSIYELDDMDSFFDELPPHGARPLGQRHSHPCMVGSLSQPDVCSFVGSHLEDARRLSSHFRSVVWV</sequence>
<dbReference type="AlphaFoldDB" id="A0AAJ7XAI7"/>
<dbReference type="PANTHER" id="PTHR28615">
    <property type="entry name" value="PAK4-INHIBITOR INKA1-RELATED"/>
    <property type="match status" value="1"/>
</dbReference>
<keyword evidence="4" id="KW-0175">Coiled coil</keyword>
<comment type="subcellular location">
    <subcellularLocation>
        <location evidence="1">Nucleus</location>
    </subcellularLocation>
</comment>
<dbReference type="RefSeq" id="XP_032827301.1">
    <property type="nucleotide sequence ID" value="XM_032971410.1"/>
</dbReference>
<feature type="compositionally biased region" description="Low complexity" evidence="5">
    <location>
        <begin position="93"/>
        <end position="109"/>
    </location>
</feature>
<name>A0AAJ7XAI7_PETMA</name>